<accession>A0A852WKV4</accession>
<evidence type="ECO:0000256" key="4">
    <source>
        <dbReference type="ARBA" id="ARBA00022691"/>
    </source>
</evidence>
<dbReference type="GO" id="GO:0008610">
    <property type="term" value="P:lipid biosynthetic process"/>
    <property type="evidence" value="ECO:0007669"/>
    <property type="project" value="InterPro"/>
</dbReference>
<evidence type="ECO:0000256" key="3">
    <source>
        <dbReference type="ARBA" id="ARBA00022679"/>
    </source>
</evidence>
<dbReference type="PIRSF" id="PIRSF003085">
    <property type="entry name" value="CMAS"/>
    <property type="match status" value="1"/>
</dbReference>
<evidence type="ECO:0000313" key="7">
    <source>
        <dbReference type="Proteomes" id="UP000573599"/>
    </source>
</evidence>
<dbReference type="InterPro" id="IPR050723">
    <property type="entry name" value="CFA/CMAS"/>
</dbReference>
<dbReference type="GO" id="GO:0008825">
    <property type="term" value="F:cyclopropane-fatty-acyl-phospholipid synthase activity"/>
    <property type="evidence" value="ECO:0007669"/>
    <property type="project" value="UniProtKB-EC"/>
</dbReference>
<keyword evidence="5" id="KW-0443">Lipid metabolism</keyword>
<dbReference type="PANTHER" id="PTHR43667">
    <property type="entry name" value="CYCLOPROPANE-FATTY-ACYL-PHOSPHOLIPID SYNTHASE"/>
    <property type="match status" value="1"/>
</dbReference>
<dbReference type="Proteomes" id="UP000573599">
    <property type="component" value="Unassembled WGS sequence"/>
</dbReference>
<evidence type="ECO:0000313" key="6">
    <source>
        <dbReference type="EMBL" id="NYG06116.1"/>
    </source>
</evidence>
<dbReference type="Gene3D" id="3.40.50.150">
    <property type="entry name" value="Vaccinia Virus protein VP39"/>
    <property type="match status" value="1"/>
</dbReference>
<dbReference type="RefSeq" id="WP_179420651.1">
    <property type="nucleotide sequence ID" value="NZ_JACCAB010000001.1"/>
</dbReference>
<reference evidence="6 7" key="1">
    <citation type="submission" date="2020-07" db="EMBL/GenBank/DDBJ databases">
        <title>Sequencing the genomes of 1000 actinobacteria strains.</title>
        <authorList>
            <person name="Klenk H.-P."/>
        </authorList>
    </citation>
    <scope>NUCLEOTIDE SEQUENCE [LARGE SCALE GENOMIC DNA]</scope>
    <source>
        <strain evidence="6 7">DSM 23987</strain>
    </source>
</reference>
<keyword evidence="3 6" id="KW-0808">Transferase</keyword>
<evidence type="ECO:0000256" key="1">
    <source>
        <dbReference type="ARBA" id="ARBA00010815"/>
    </source>
</evidence>
<dbReference type="Pfam" id="PF02353">
    <property type="entry name" value="CMAS"/>
    <property type="match status" value="1"/>
</dbReference>
<keyword evidence="2 6" id="KW-0489">Methyltransferase</keyword>
<dbReference type="SUPFAM" id="SSF53335">
    <property type="entry name" value="S-adenosyl-L-methionine-dependent methyltransferases"/>
    <property type="match status" value="1"/>
</dbReference>
<dbReference type="InterPro" id="IPR029063">
    <property type="entry name" value="SAM-dependent_MTases_sf"/>
</dbReference>
<proteinExistence type="inferred from homology"/>
<sequence length="445" mass="49304">MTTAAARLSTRPVIDASRWPDLTARRAKARRAVEGAVARRIFLSVARRLPVRIQLGREAIVGGAATDPQAPLMVLDRPDAFFAALGAGGLIGFGESYMAGDWHADDLGGLLEVFAAQMGTLIPEPLQKLRAFYVARAPRTERNTTQNTRSNIARHYDLSNDMFATFLDATLSYSSALFTGDEQSGHAVAGESVTTSTPRLAPTWDQLADAQRRKVDRMLDSAGVAQGSRVLEIGTGWGELAIRAAARGATVLSVTLSSEQQALARERIAAAGYSDAVSVELLDYRLVEGEFDAVVSVEMIEAVGHQYWAEYFRKIDSVLAPGGKVAIQAITMPHDRMVATKYTYTWINKYIFPGGFLPSTEAIVDVNRDHTTLHVSERLSFGQHYAETLRLWDERFLSSLDRVRTLGFDEVFDRMWHFYLEYSRAGFRSGYLDVQQLVLEREQGR</sequence>
<dbReference type="GO" id="GO:0032259">
    <property type="term" value="P:methylation"/>
    <property type="evidence" value="ECO:0007669"/>
    <property type="project" value="UniProtKB-KW"/>
</dbReference>
<gene>
    <name evidence="6" type="ORF">BJ986_000603</name>
</gene>
<evidence type="ECO:0000256" key="2">
    <source>
        <dbReference type="ARBA" id="ARBA00022603"/>
    </source>
</evidence>
<keyword evidence="4" id="KW-0949">S-adenosyl-L-methionine</keyword>
<comment type="caution">
    <text evidence="6">The sequence shown here is derived from an EMBL/GenBank/DDBJ whole genome shotgun (WGS) entry which is preliminary data.</text>
</comment>
<dbReference type="CDD" id="cd02440">
    <property type="entry name" value="AdoMet_MTases"/>
    <property type="match status" value="1"/>
</dbReference>
<dbReference type="EC" id="2.1.1.79" evidence="6"/>
<evidence type="ECO:0000256" key="5">
    <source>
        <dbReference type="ARBA" id="ARBA00023098"/>
    </source>
</evidence>
<name>A0A852WKV4_9MICO</name>
<organism evidence="6 7">
    <name type="scientific">Pedococcus badiiscoriae</name>
    <dbReference type="NCBI Taxonomy" id="642776"/>
    <lineage>
        <taxon>Bacteria</taxon>
        <taxon>Bacillati</taxon>
        <taxon>Actinomycetota</taxon>
        <taxon>Actinomycetes</taxon>
        <taxon>Micrococcales</taxon>
        <taxon>Intrasporangiaceae</taxon>
        <taxon>Pedococcus</taxon>
    </lineage>
</organism>
<dbReference type="PANTHER" id="PTHR43667:SF2">
    <property type="entry name" value="FATTY ACID C-METHYL TRANSFERASE"/>
    <property type="match status" value="1"/>
</dbReference>
<dbReference type="InterPro" id="IPR003333">
    <property type="entry name" value="CMAS"/>
</dbReference>
<comment type="similarity">
    <text evidence="1">Belongs to the CFA/CMAS family.</text>
</comment>
<dbReference type="AlphaFoldDB" id="A0A852WKV4"/>
<keyword evidence="7" id="KW-1185">Reference proteome</keyword>
<dbReference type="EMBL" id="JACCAB010000001">
    <property type="protein sequence ID" value="NYG06116.1"/>
    <property type="molecule type" value="Genomic_DNA"/>
</dbReference>
<protein>
    <submittedName>
        <fullName evidence="6">Cyclopropane-fatty-acyl-phospholipid synthase</fullName>
        <ecNumber evidence="6">2.1.1.79</ecNumber>
    </submittedName>
</protein>